<sequence length="161" mass="18098">MEEQADLVSEATDQLRKTVTVKIWIKNGSTPIILPTYTPTYPLFKIEFCLPFLHHILQGNTSALVATYDPISTQWQYHNTATVRQVYRNGITLYCLLPSGLEGGHIIDCPGLDDDISAYNPHQQPLTTSMPQSWPTDYLFGKVVPGLQQLKQSHPSKNIKS</sequence>
<reference evidence="1" key="1">
    <citation type="submission" date="2022-08" db="EMBL/GenBank/DDBJ databases">
        <authorList>
            <consortium name="DOE Joint Genome Institute"/>
            <person name="Min B."/>
            <person name="Sierra-Patev S."/>
            <person name="Naranjo-Ortiz M."/>
            <person name="Looney B."/>
            <person name="Konkel Z."/>
            <person name="Slot J.C."/>
            <person name="Sakamoto Y."/>
            <person name="Steenwyk J.L."/>
            <person name="Rokas A."/>
            <person name="Carro J."/>
            <person name="Camarero S."/>
            <person name="Ferreira P."/>
            <person name="Molpeceres G."/>
            <person name="Ruiz-duenas F.J."/>
            <person name="Serrano A."/>
            <person name="Henrissat B."/>
            <person name="Drula E."/>
            <person name="Hughes K.W."/>
            <person name="Mata J.L."/>
            <person name="Ishikawa N.K."/>
            <person name="Vargas-Isla R."/>
            <person name="Ushijima S."/>
            <person name="Smith C.A."/>
            <person name="Ahrendt S."/>
            <person name="Andreopoulos W."/>
            <person name="He G."/>
            <person name="LaButti K."/>
            <person name="Lipzen A."/>
            <person name="Ng V."/>
            <person name="Riley R."/>
            <person name="Sandor L."/>
            <person name="Barry K."/>
            <person name="Martinez A.T."/>
            <person name="Xiao Y."/>
            <person name="Gibbons J.G."/>
            <person name="Terashima K."/>
            <person name="Hibbett D.S."/>
            <person name="Grigoriev I.V."/>
        </authorList>
    </citation>
    <scope>NUCLEOTIDE SEQUENCE</scope>
    <source>
        <strain evidence="1">ET3784</strain>
    </source>
</reference>
<dbReference type="AlphaFoldDB" id="A0AA38MUE3"/>
<accession>A0AA38MUE3</accession>
<gene>
    <name evidence="1" type="ORF">DFJ43DRAFT_1153994</name>
</gene>
<keyword evidence="2" id="KW-1185">Reference proteome</keyword>
<reference evidence="1" key="2">
    <citation type="journal article" date="2023" name="Proc. Natl. Acad. Sci. U.S.A.">
        <title>A global phylogenomic analysis of the shiitake genus Lentinula.</title>
        <authorList>
            <person name="Sierra-Patev S."/>
            <person name="Min B."/>
            <person name="Naranjo-Ortiz M."/>
            <person name="Looney B."/>
            <person name="Konkel Z."/>
            <person name="Slot J.C."/>
            <person name="Sakamoto Y."/>
            <person name="Steenwyk J.L."/>
            <person name="Rokas A."/>
            <person name="Carro J."/>
            <person name="Camarero S."/>
            <person name="Ferreira P."/>
            <person name="Molpeceres G."/>
            <person name="Ruiz-Duenas F.J."/>
            <person name="Serrano A."/>
            <person name="Henrissat B."/>
            <person name="Drula E."/>
            <person name="Hughes K.W."/>
            <person name="Mata J.L."/>
            <person name="Ishikawa N.K."/>
            <person name="Vargas-Isla R."/>
            <person name="Ushijima S."/>
            <person name="Smith C.A."/>
            <person name="Donoghue J."/>
            <person name="Ahrendt S."/>
            <person name="Andreopoulos W."/>
            <person name="He G."/>
            <person name="LaButti K."/>
            <person name="Lipzen A."/>
            <person name="Ng V."/>
            <person name="Riley R."/>
            <person name="Sandor L."/>
            <person name="Barry K."/>
            <person name="Martinez A.T."/>
            <person name="Xiao Y."/>
            <person name="Gibbons J.G."/>
            <person name="Terashima K."/>
            <person name="Grigoriev I.V."/>
            <person name="Hibbett D."/>
        </authorList>
    </citation>
    <scope>NUCLEOTIDE SEQUENCE</scope>
    <source>
        <strain evidence="1">ET3784</strain>
    </source>
</reference>
<evidence type="ECO:0000313" key="1">
    <source>
        <dbReference type="EMBL" id="KAJ3732899.1"/>
    </source>
</evidence>
<proteinExistence type="predicted"/>
<dbReference type="EMBL" id="JANVFO010000021">
    <property type="protein sequence ID" value="KAJ3732899.1"/>
    <property type="molecule type" value="Genomic_DNA"/>
</dbReference>
<comment type="caution">
    <text evidence="1">The sequence shown here is derived from an EMBL/GenBank/DDBJ whole genome shotgun (WGS) entry which is preliminary data.</text>
</comment>
<organism evidence="1 2">
    <name type="scientific">Lentinula guzmanii</name>
    <dbReference type="NCBI Taxonomy" id="2804957"/>
    <lineage>
        <taxon>Eukaryota</taxon>
        <taxon>Fungi</taxon>
        <taxon>Dikarya</taxon>
        <taxon>Basidiomycota</taxon>
        <taxon>Agaricomycotina</taxon>
        <taxon>Agaricomycetes</taxon>
        <taxon>Agaricomycetidae</taxon>
        <taxon>Agaricales</taxon>
        <taxon>Marasmiineae</taxon>
        <taxon>Omphalotaceae</taxon>
        <taxon>Lentinula</taxon>
    </lineage>
</organism>
<dbReference type="Proteomes" id="UP001176059">
    <property type="component" value="Unassembled WGS sequence"/>
</dbReference>
<protein>
    <submittedName>
        <fullName evidence="1">Uncharacterized protein</fullName>
    </submittedName>
</protein>
<name>A0AA38MUE3_9AGAR</name>
<evidence type="ECO:0000313" key="2">
    <source>
        <dbReference type="Proteomes" id="UP001176059"/>
    </source>
</evidence>